<dbReference type="Proteomes" id="UP000029040">
    <property type="component" value="Unassembled WGS sequence"/>
</dbReference>
<gene>
    <name evidence="1" type="ORF">BSAE_1173</name>
</gene>
<name>A0A087CUF5_9BIFI</name>
<dbReference type="RefSeq" id="WP_033509887.1">
    <property type="nucleotide sequence ID" value="NZ_JDTM01000010.1"/>
</dbReference>
<dbReference type="AlphaFoldDB" id="A0A087CUF5"/>
<protein>
    <submittedName>
        <fullName evidence="1">Uncharacterized protein</fullName>
    </submittedName>
</protein>
<proteinExistence type="predicted"/>
<evidence type="ECO:0000313" key="1">
    <source>
        <dbReference type="EMBL" id="KFI86905.1"/>
    </source>
</evidence>
<evidence type="ECO:0000313" key="2">
    <source>
        <dbReference type="Proteomes" id="UP000029040"/>
    </source>
</evidence>
<sequence length="71" mass="8626">MTPVWAFMRWPGLGERQYANFDVDDEDGARAWLREAKLRIDARAWQPEREEQCEEERSRLTFGDYFPTWLE</sequence>
<organism evidence="1 2">
    <name type="scientific">Bifidobacterium pullorum subsp. saeculare DSM 6531 = LMG 14934</name>
    <dbReference type="NCBI Taxonomy" id="1437611"/>
    <lineage>
        <taxon>Bacteria</taxon>
        <taxon>Bacillati</taxon>
        <taxon>Actinomycetota</taxon>
        <taxon>Actinomycetes</taxon>
        <taxon>Bifidobacteriales</taxon>
        <taxon>Bifidobacteriaceae</taxon>
        <taxon>Bifidobacterium</taxon>
    </lineage>
</organism>
<dbReference type="EMBL" id="JGZM01000005">
    <property type="protein sequence ID" value="KFI86905.1"/>
    <property type="molecule type" value="Genomic_DNA"/>
</dbReference>
<reference evidence="1 2" key="1">
    <citation type="submission" date="2014-03" db="EMBL/GenBank/DDBJ databases">
        <title>Genomics of Bifidobacteria.</title>
        <authorList>
            <person name="Ventura M."/>
            <person name="Milani C."/>
            <person name="Lugli G.A."/>
        </authorList>
    </citation>
    <scope>NUCLEOTIDE SEQUENCE [LARGE SCALE GENOMIC DNA]</scope>
    <source>
        <strain evidence="1 2">LMG 14934</strain>
    </source>
</reference>
<accession>A0A087CUF5</accession>
<comment type="caution">
    <text evidence="1">The sequence shown here is derived from an EMBL/GenBank/DDBJ whole genome shotgun (WGS) entry which is preliminary data.</text>
</comment>